<keyword evidence="1" id="KW-0732">Signal</keyword>
<organism evidence="2 3">
    <name type="scientific">Pedobacter hartonius</name>
    <dbReference type="NCBI Taxonomy" id="425514"/>
    <lineage>
        <taxon>Bacteria</taxon>
        <taxon>Pseudomonadati</taxon>
        <taxon>Bacteroidota</taxon>
        <taxon>Sphingobacteriia</taxon>
        <taxon>Sphingobacteriales</taxon>
        <taxon>Sphingobacteriaceae</taxon>
        <taxon>Pedobacter</taxon>
    </lineage>
</organism>
<accession>A0A1H4HDS5</accession>
<proteinExistence type="predicted"/>
<evidence type="ECO:0000256" key="1">
    <source>
        <dbReference type="SAM" id="SignalP"/>
    </source>
</evidence>
<dbReference type="AlphaFoldDB" id="A0A1H4HDS5"/>
<dbReference type="OrthoDB" id="9804769at2"/>
<reference evidence="2 3" key="1">
    <citation type="submission" date="2016-10" db="EMBL/GenBank/DDBJ databases">
        <authorList>
            <person name="de Groot N.N."/>
        </authorList>
    </citation>
    <scope>NUCLEOTIDE SEQUENCE [LARGE SCALE GENOMIC DNA]</scope>
    <source>
        <strain evidence="2 3">DSM 19033</strain>
    </source>
</reference>
<evidence type="ECO:0008006" key="4">
    <source>
        <dbReference type="Google" id="ProtNLM"/>
    </source>
</evidence>
<sequence>MKPLVTIILLFQLTLSLAQNKIASLPVWKDDKNKIKSDWLLNKTTARAEIYQSADHKNIILDNGLLKRSFRLQPNLACTDFSNLSNGQQLLRAVSAEARLTINGKIYNVGGLYGQKEKAYLKEEWIDSLTSKAADFQYKSYAVSAITPYVNWKYTGKLWAANKLQPAGKMLSLQFESDLPALKGIIVAVNYELYDGIPLVCKWIKIDNKSSVKIKLDKVVNEILAAHEEESSVEGAASKMMTPHGIYVESNYAYNNAMNARLSDQTTNWKTDSTYTSQVSYLLKTPCLLEVYPPVGPGIELSDGQSFKSIRTNELLLDSYDRERNGLGQRMMYRKLAPWATQNPIYLFVKSFDERIFKNAVDQCAAVGYEMLIISFHTGFNMEDISEGNIKYCKELADYAHSKGIQVGGYSLLASRRISDAEDVIDPKTGKPDVHAMYGKSPCLGSKWGLEYFRKLKEFLKRTGFDEFDQDGAYPGDVCASTTHPGHKGLDDSQWTQIELQKEYYRWCAENGIFVNTPDWYFLDGGSKCALGYREVNFSLPRAQQIILNRQNIYDATWEKMPSMGWGFVPLTQYHGGGAAATLEPMSEHLDAYEQLMMQYFGSGVQACYLGTRLYDTDQTKKLVTDVITWYKKYRTILNSQIIHLRRADGRDWDGILHVDPNGKEKGLAMLYNPLNEPITRKVSLPLYYTGLKGKAAIRDKEGISKPYSIDKDNNVIYDVVIPANGYTWLVIE</sequence>
<keyword evidence="3" id="KW-1185">Reference proteome</keyword>
<protein>
    <recommendedName>
        <fullName evidence="4">Alpha-galactosidase</fullName>
    </recommendedName>
</protein>
<dbReference type="Proteomes" id="UP000198850">
    <property type="component" value="Unassembled WGS sequence"/>
</dbReference>
<dbReference type="EMBL" id="FNRA01000016">
    <property type="protein sequence ID" value="SEB19933.1"/>
    <property type="molecule type" value="Genomic_DNA"/>
</dbReference>
<name>A0A1H4HDS5_9SPHI</name>
<dbReference type="RefSeq" id="WP_090559868.1">
    <property type="nucleotide sequence ID" value="NZ_FNRA01000016.1"/>
</dbReference>
<gene>
    <name evidence="2" type="ORF">SAMN05443550_11619</name>
</gene>
<dbReference type="STRING" id="425514.SAMN05443550_11619"/>
<feature type="chain" id="PRO_5011473567" description="Alpha-galactosidase" evidence="1">
    <location>
        <begin position="19"/>
        <end position="733"/>
    </location>
</feature>
<feature type="signal peptide" evidence="1">
    <location>
        <begin position="1"/>
        <end position="18"/>
    </location>
</feature>
<evidence type="ECO:0000313" key="3">
    <source>
        <dbReference type="Proteomes" id="UP000198850"/>
    </source>
</evidence>
<evidence type="ECO:0000313" key="2">
    <source>
        <dbReference type="EMBL" id="SEB19933.1"/>
    </source>
</evidence>